<dbReference type="EMBL" id="OV696704">
    <property type="protein sequence ID" value="CAH1252145.1"/>
    <property type="molecule type" value="Genomic_DNA"/>
</dbReference>
<evidence type="ECO:0000313" key="3">
    <source>
        <dbReference type="EMBL" id="CAH1252145.1"/>
    </source>
</evidence>
<keyword evidence="2" id="KW-0812">Transmembrane</keyword>
<name>A0A8J9ZCQ0_BRALA</name>
<feature type="region of interest" description="Disordered" evidence="1">
    <location>
        <begin position="99"/>
        <end position="123"/>
    </location>
</feature>
<feature type="compositionally biased region" description="Basic and acidic residues" evidence="1">
    <location>
        <begin position="99"/>
        <end position="111"/>
    </location>
</feature>
<accession>A0A8J9ZCQ0</accession>
<keyword evidence="2" id="KW-1133">Transmembrane helix</keyword>
<feature type="compositionally biased region" description="Polar residues" evidence="1">
    <location>
        <begin position="260"/>
        <end position="281"/>
    </location>
</feature>
<dbReference type="Proteomes" id="UP000838412">
    <property type="component" value="Chromosome 19"/>
</dbReference>
<feature type="region of interest" description="Disordered" evidence="1">
    <location>
        <begin position="201"/>
        <end position="238"/>
    </location>
</feature>
<sequence>MGTNSGGFDIPEIQVHPPSPKLPSSACPDSDQVGCDAACCPGKNGSRKDSGLLSVPNIADHFLYTSMGRGPKCSGKCRIAEADKLAPNKTLYMRGSPEIRRAHPRPRREDTPYVDPLDALQSNPSHDLAEEHRYTEPYNSRKNFAYQWRNRKDDHETEGSSRYKNVGSEDGLKSPSTLPVRTHQCVCRCGMDIAAAQEGLPVTTQADQGTKDGSDANSTNCRETDPENHAYHHAKPTDPSVCEPYMVTNMTAITQEWQPSWNDSKSSAGSHGNGSEENNQYEVIPDHGGAEMVLEDRINMAAVEEDVVQSKNNGHFFFLFLFLLLFVAGIVCLILRFSTSTFQNAQHSTANMPGGLQLQP</sequence>
<evidence type="ECO:0000256" key="1">
    <source>
        <dbReference type="SAM" id="MobiDB-lite"/>
    </source>
</evidence>
<protein>
    <submittedName>
        <fullName evidence="3">Hypp9223 protein</fullName>
    </submittedName>
</protein>
<feature type="region of interest" description="Disordered" evidence="1">
    <location>
        <begin position="1"/>
        <end position="27"/>
    </location>
</feature>
<feature type="compositionally biased region" description="Basic and acidic residues" evidence="1">
    <location>
        <begin position="150"/>
        <end position="161"/>
    </location>
</feature>
<evidence type="ECO:0000313" key="4">
    <source>
        <dbReference type="Proteomes" id="UP000838412"/>
    </source>
</evidence>
<proteinExistence type="predicted"/>
<dbReference type="AlphaFoldDB" id="A0A8J9ZCQ0"/>
<gene>
    <name evidence="3" type="primary">Hypp9223</name>
    <name evidence="3" type="ORF">BLAG_LOCUS12310</name>
</gene>
<dbReference type="OrthoDB" id="10032073at2759"/>
<organism evidence="3 4">
    <name type="scientific">Branchiostoma lanceolatum</name>
    <name type="common">Common lancelet</name>
    <name type="synonym">Amphioxus lanceolatum</name>
    <dbReference type="NCBI Taxonomy" id="7740"/>
    <lineage>
        <taxon>Eukaryota</taxon>
        <taxon>Metazoa</taxon>
        <taxon>Chordata</taxon>
        <taxon>Cephalochordata</taxon>
        <taxon>Leptocardii</taxon>
        <taxon>Amphioxiformes</taxon>
        <taxon>Branchiostomatidae</taxon>
        <taxon>Branchiostoma</taxon>
    </lineage>
</organism>
<reference evidence="3" key="1">
    <citation type="submission" date="2022-01" db="EMBL/GenBank/DDBJ databases">
        <authorList>
            <person name="Braso-Vives M."/>
        </authorList>
    </citation>
    <scope>NUCLEOTIDE SEQUENCE</scope>
</reference>
<feature type="region of interest" description="Disordered" evidence="1">
    <location>
        <begin position="145"/>
        <end position="177"/>
    </location>
</feature>
<keyword evidence="2" id="KW-0472">Membrane</keyword>
<keyword evidence="4" id="KW-1185">Reference proteome</keyword>
<feature type="transmembrane region" description="Helical" evidence="2">
    <location>
        <begin position="316"/>
        <end position="337"/>
    </location>
</feature>
<evidence type="ECO:0000256" key="2">
    <source>
        <dbReference type="SAM" id="Phobius"/>
    </source>
</evidence>
<feature type="region of interest" description="Disordered" evidence="1">
    <location>
        <begin position="260"/>
        <end position="282"/>
    </location>
</feature>